<accession>A0ACB9XBI8</accession>
<evidence type="ECO:0000313" key="2">
    <source>
        <dbReference type="Proteomes" id="UP001057452"/>
    </source>
</evidence>
<dbReference type="Proteomes" id="UP001057452">
    <property type="component" value="Chromosome 7"/>
</dbReference>
<evidence type="ECO:0000313" key="1">
    <source>
        <dbReference type="EMBL" id="KAI4823875.1"/>
    </source>
</evidence>
<sequence length="371" mass="41062">MSAVHSASHPLEDPTTPPPLTTPPRKASVRLQERRGSNLSLLLDVSSLGAEPVCSVSTPKEVWLQLLHTSSRPLTHTSLQPAAIDKNTLNVEYQKIPPNFVNAAELDVQGHMIKDRYKTILPNPESRVVLRNLEEEASPDRYINANYIRGYGGAPRAYIATQGPMLHTVGDFWDMVWQERSSIIVMVTRLKENNEKCELVTDSWEKDGFTVTDMDIQTTTSHNALLPAETRGGGGDIQEVPPTSQRSANHKPPPRILDQSSSTAVQVSAGPGVSSSAVSAVSSSEDTGQLDILETVCQLRLDRGGMIQTTEQYQFLYSTLAQFSRQLQLNQEQNQNQQNPEEQVSVQLQSLELDNKQNKKNLENQQGSIQT</sequence>
<reference evidence="1" key="1">
    <citation type="submission" date="2022-05" db="EMBL/GenBank/DDBJ databases">
        <title>Chromosome-level genome of Chaenocephalus aceratus.</title>
        <authorList>
            <person name="Park H."/>
        </authorList>
    </citation>
    <scope>NUCLEOTIDE SEQUENCE</scope>
    <source>
        <strain evidence="1">KU_202001</strain>
    </source>
</reference>
<name>A0ACB9XBI8_CHAAC</name>
<dbReference type="EMBL" id="CM043791">
    <property type="protein sequence ID" value="KAI4823875.1"/>
    <property type="molecule type" value="Genomic_DNA"/>
</dbReference>
<keyword evidence="2" id="KW-1185">Reference proteome</keyword>
<gene>
    <name evidence="1" type="ORF">KUCAC02_012430</name>
</gene>
<proteinExistence type="predicted"/>
<protein>
    <submittedName>
        <fullName evidence="1">Uncharacterized protein</fullName>
    </submittedName>
</protein>
<organism evidence="1 2">
    <name type="scientific">Chaenocephalus aceratus</name>
    <name type="common">Blackfin icefish</name>
    <name type="synonym">Chaenichthys aceratus</name>
    <dbReference type="NCBI Taxonomy" id="36190"/>
    <lineage>
        <taxon>Eukaryota</taxon>
        <taxon>Metazoa</taxon>
        <taxon>Chordata</taxon>
        <taxon>Craniata</taxon>
        <taxon>Vertebrata</taxon>
        <taxon>Euteleostomi</taxon>
        <taxon>Actinopterygii</taxon>
        <taxon>Neopterygii</taxon>
        <taxon>Teleostei</taxon>
        <taxon>Neoteleostei</taxon>
        <taxon>Acanthomorphata</taxon>
        <taxon>Eupercaria</taxon>
        <taxon>Perciformes</taxon>
        <taxon>Notothenioidei</taxon>
        <taxon>Channichthyidae</taxon>
        <taxon>Chaenocephalus</taxon>
    </lineage>
</organism>
<comment type="caution">
    <text evidence="1">The sequence shown here is derived from an EMBL/GenBank/DDBJ whole genome shotgun (WGS) entry which is preliminary data.</text>
</comment>